<comment type="similarity">
    <text evidence="1">Belongs to the cytochrome P450 family.</text>
</comment>
<accession>A0AAD7LFF7</accession>
<dbReference type="AlphaFoldDB" id="A0AAD7LFF7"/>
<dbReference type="GO" id="GO:0016705">
    <property type="term" value="F:oxidoreductase activity, acting on paired donors, with incorporation or reduction of molecular oxygen"/>
    <property type="evidence" value="ECO:0007669"/>
    <property type="project" value="InterPro"/>
</dbReference>
<comment type="caution">
    <text evidence="4">The sequence shown here is derived from an EMBL/GenBank/DDBJ whole genome shotgun (WGS) entry which is preliminary data.</text>
</comment>
<reference evidence="4" key="1">
    <citation type="journal article" date="2023" name="Science">
        <title>Elucidation of the pathway for biosynthesis of saponin adjuvants from the soapbark tree.</title>
        <authorList>
            <person name="Reed J."/>
            <person name="Orme A."/>
            <person name="El-Demerdash A."/>
            <person name="Owen C."/>
            <person name="Martin L.B.B."/>
            <person name="Misra R.C."/>
            <person name="Kikuchi S."/>
            <person name="Rejzek M."/>
            <person name="Martin A.C."/>
            <person name="Harkess A."/>
            <person name="Leebens-Mack J."/>
            <person name="Louveau T."/>
            <person name="Stephenson M.J."/>
            <person name="Osbourn A."/>
        </authorList>
    </citation>
    <scope>NUCLEOTIDE SEQUENCE</scope>
    <source>
        <strain evidence="4">S10</strain>
    </source>
</reference>
<dbReference type="PANTHER" id="PTHR47955:SF15">
    <property type="entry name" value="CYTOCHROME P450 71A2-LIKE"/>
    <property type="match status" value="1"/>
</dbReference>
<dbReference type="Gene3D" id="1.10.630.10">
    <property type="entry name" value="Cytochrome P450"/>
    <property type="match status" value="1"/>
</dbReference>
<keyword evidence="2" id="KW-0479">Metal-binding</keyword>
<dbReference type="GO" id="GO:0005506">
    <property type="term" value="F:iron ion binding"/>
    <property type="evidence" value="ECO:0007669"/>
    <property type="project" value="InterPro"/>
</dbReference>
<dbReference type="InterPro" id="IPR001128">
    <property type="entry name" value="Cyt_P450"/>
</dbReference>
<organism evidence="4 5">
    <name type="scientific">Quillaja saponaria</name>
    <name type="common">Soap bark tree</name>
    <dbReference type="NCBI Taxonomy" id="32244"/>
    <lineage>
        <taxon>Eukaryota</taxon>
        <taxon>Viridiplantae</taxon>
        <taxon>Streptophyta</taxon>
        <taxon>Embryophyta</taxon>
        <taxon>Tracheophyta</taxon>
        <taxon>Spermatophyta</taxon>
        <taxon>Magnoliopsida</taxon>
        <taxon>eudicotyledons</taxon>
        <taxon>Gunneridae</taxon>
        <taxon>Pentapetalae</taxon>
        <taxon>rosids</taxon>
        <taxon>fabids</taxon>
        <taxon>Fabales</taxon>
        <taxon>Quillajaceae</taxon>
        <taxon>Quillaja</taxon>
    </lineage>
</organism>
<dbReference type="KEGG" id="qsa:O6P43_022629"/>
<dbReference type="GO" id="GO:0004497">
    <property type="term" value="F:monooxygenase activity"/>
    <property type="evidence" value="ECO:0007669"/>
    <property type="project" value="InterPro"/>
</dbReference>
<dbReference type="Pfam" id="PF00067">
    <property type="entry name" value="p450"/>
    <property type="match status" value="1"/>
</dbReference>
<keyword evidence="5" id="KW-1185">Reference proteome</keyword>
<dbReference type="PRINTS" id="PR00463">
    <property type="entry name" value="EP450I"/>
</dbReference>
<dbReference type="PANTHER" id="PTHR47955">
    <property type="entry name" value="CYTOCHROME P450 FAMILY 71 PROTEIN"/>
    <property type="match status" value="1"/>
</dbReference>
<evidence type="ECO:0000256" key="3">
    <source>
        <dbReference type="ARBA" id="ARBA00023004"/>
    </source>
</evidence>
<dbReference type="EMBL" id="JARAOO010000009">
    <property type="protein sequence ID" value="KAJ7956140.1"/>
    <property type="molecule type" value="Genomic_DNA"/>
</dbReference>
<evidence type="ECO:0000256" key="1">
    <source>
        <dbReference type="ARBA" id="ARBA00010617"/>
    </source>
</evidence>
<evidence type="ECO:0000256" key="2">
    <source>
        <dbReference type="ARBA" id="ARBA00022723"/>
    </source>
</evidence>
<sequence>MTELLRHPEVKKKLQDEMRSMASNKINVTEEGLVQMHYLKAVVKETLVVHPPIPLIPRESTQDVKLMSYEIAAGTQLIINAWAIGRDATSWDQPDEFKPERFLNSSIDFKGNHFKLIPFLAGRRGRPGTLFSMAIVELVLANLVHAFNWALPVGTTAEDLDMTESTGLTTHRNSPLVAVASPNLNWLNEIRE</sequence>
<dbReference type="SUPFAM" id="SSF48264">
    <property type="entry name" value="Cytochrome P450"/>
    <property type="match status" value="1"/>
</dbReference>
<keyword evidence="3" id="KW-0408">Iron</keyword>
<dbReference type="Proteomes" id="UP001163823">
    <property type="component" value="Chromosome 9"/>
</dbReference>
<name>A0AAD7LFF7_QUISA</name>
<gene>
    <name evidence="4" type="ORF">O6P43_022629</name>
</gene>
<evidence type="ECO:0000313" key="5">
    <source>
        <dbReference type="Proteomes" id="UP001163823"/>
    </source>
</evidence>
<protein>
    <submittedName>
        <fullName evidence="4">Cytochrome P450</fullName>
    </submittedName>
</protein>
<proteinExistence type="inferred from homology"/>
<dbReference type="InterPro" id="IPR002401">
    <property type="entry name" value="Cyt_P450_E_grp-I"/>
</dbReference>
<dbReference type="InterPro" id="IPR036396">
    <property type="entry name" value="Cyt_P450_sf"/>
</dbReference>
<evidence type="ECO:0000313" key="4">
    <source>
        <dbReference type="EMBL" id="KAJ7956140.1"/>
    </source>
</evidence>
<dbReference type="GO" id="GO:0020037">
    <property type="term" value="F:heme binding"/>
    <property type="evidence" value="ECO:0007669"/>
    <property type="project" value="InterPro"/>
</dbReference>